<dbReference type="Proteomes" id="UP000244722">
    <property type="component" value="Unassembled WGS sequence"/>
</dbReference>
<keyword evidence="2" id="KW-1185">Reference proteome</keyword>
<organism evidence="1 2">
    <name type="scientific">Tuber borchii</name>
    <name type="common">White truffle</name>
    <dbReference type="NCBI Taxonomy" id="42251"/>
    <lineage>
        <taxon>Eukaryota</taxon>
        <taxon>Fungi</taxon>
        <taxon>Dikarya</taxon>
        <taxon>Ascomycota</taxon>
        <taxon>Pezizomycotina</taxon>
        <taxon>Pezizomycetes</taxon>
        <taxon>Pezizales</taxon>
        <taxon>Tuberaceae</taxon>
        <taxon>Tuber</taxon>
    </lineage>
</organism>
<dbReference type="AlphaFoldDB" id="A0A2T6ZQN5"/>
<accession>A0A2T6ZQN5</accession>
<dbReference type="EMBL" id="NESQ01000141">
    <property type="protein sequence ID" value="PUU77776.1"/>
    <property type="molecule type" value="Genomic_DNA"/>
</dbReference>
<proteinExistence type="predicted"/>
<sequence>MILNTKVLINLDMVSGVSHISAPDSVTCGRHPTMVNSTAFAGGFVLHSTATQVQVPLKKYLNIWTKNGDNTEIIQGYFRDISENSLKWRLPHPMFRCFLLGTCIFAIFPSLPKLASETFSHPRVRISDLLIGRVRYNHIGAWFPPADGHSHVTQLNKHSTFWNKVC</sequence>
<name>A0A2T6ZQN5_TUBBO</name>
<protein>
    <submittedName>
        <fullName evidence="1">Uncharacterized protein</fullName>
    </submittedName>
</protein>
<evidence type="ECO:0000313" key="1">
    <source>
        <dbReference type="EMBL" id="PUU77776.1"/>
    </source>
</evidence>
<gene>
    <name evidence="1" type="ORF">B9Z19DRAFT_137501</name>
</gene>
<evidence type="ECO:0000313" key="2">
    <source>
        <dbReference type="Proteomes" id="UP000244722"/>
    </source>
</evidence>
<reference evidence="1 2" key="1">
    <citation type="submission" date="2017-04" db="EMBL/GenBank/DDBJ databases">
        <title>Draft genome sequence of Tuber borchii Vittad., a whitish edible truffle.</title>
        <authorList>
            <consortium name="DOE Joint Genome Institute"/>
            <person name="Murat C."/>
            <person name="Kuo A."/>
            <person name="Barry K.W."/>
            <person name="Clum A."/>
            <person name="Dockter R.B."/>
            <person name="Fauchery L."/>
            <person name="Iotti M."/>
            <person name="Kohler A."/>
            <person name="Labutti K."/>
            <person name="Lindquist E.A."/>
            <person name="Lipzen A."/>
            <person name="Ohm R.A."/>
            <person name="Wang M."/>
            <person name="Grigoriev I.V."/>
            <person name="Zambonelli A."/>
            <person name="Martin F.M."/>
        </authorList>
    </citation>
    <scope>NUCLEOTIDE SEQUENCE [LARGE SCALE GENOMIC DNA]</scope>
    <source>
        <strain evidence="1 2">Tbo3840</strain>
    </source>
</reference>
<comment type="caution">
    <text evidence="1">The sequence shown here is derived from an EMBL/GenBank/DDBJ whole genome shotgun (WGS) entry which is preliminary data.</text>
</comment>